<dbReference type="PANTHER" id="PTHR13136">
    <property type="entry name" value="TESTIS DEVELOPMENT PROTEIN PRTD"/>
    <property type="match status" value="1"/>
</dbReference>
<keyword evidence="3" id="KW-1185">Reference proteome</keyword>
<comment type="caution">
    <text evidence="2">The sequence shown here is derived from an EMBL/GenBank/DDBJ whole genome shotgun (WGS) entry which is preliminary data.</text>
</comment>
<dbReference type="Gene3D" id="3.40.50.1820">
    <property type="entry name" value="alpha/beta hydrolase"/>
    <property type="match status" value="1"/>
</dbReference>
<gene>
    <name evidence="2" type="ORF">J0A66_07175</name>
</gene>
<dbReference type="GO" id="GO:0016787">
    <property type="term" value="F:hydrolase activity"/>
    <property type="evidence" value="ECO:0007669"/>
    <property type="project" value="UniProtKB-KW"/>
</dbReference>
<evidence type="ECO:0000313" key="2">
    <source>
        <dbReference type="EMBL" id="MBN7825000.1"/>
    </source>
</evidence>
<dbReference type="SUPFAM" id="SSF53474">
    <property type="entry name" value="alpha/beta-Hydrolases"/>
    <property type="match status" value="1"/>
</dbReference>
<proteinExistence type="predicted"/>
<reference evidence="2" key="1">
    <citation type="submission" date="2021-03" db="EMBL/GenBank/DDBJ databases">
        <title>novel species isolated from a fishpond in China.</title>
        <authorList>
            <person name="Lu H."/>
            <person name="Cai Z."/>
        </authorList>
    </citation>
    <scope>NUCLEOTIDE SEQUENCE</scope>
    <source>
        <strain evidence="2">JCM 30855</strain>
    </source>
</reference>
<dbReference type="Proteomes" id="UP000664654">
    <property type="component" value="Unassembled WGS sequence"/>
</dbReference>
<sequence length="206" mass="22787">MILPEKGGPPKVTLILAHGAGAGMHSEFMLQMDRLLAVSGIKVLRFNFDYMQKAEQENKRRPPDSMDKLQQCFLRCVEKADNELPLFIGGKSMGGRVASMVLNETRALGGICLGYPFHPPGKPDKLRVGHLQETGKPLLVLQGQRDPFGNELEMSGYGLHSRIRVHVLPDGDHSFTPRKSSGVTAQQNLQQAARVIDDFIGEQLCR</sequence>
<protein>
    <submittedName>
        <fullName evidence="2">Alpha/beta hydrolase</fullName>
    </submittedName>
</protein>
<keyword evidence="2" id="KW-0378">Hydrolase</keyword>
<dbReference type="InterPro" id="IPR046879">
    <property type="entry name" value="KANL3/Tex30_Abhydrolase"/>
</dbReference>
<dbReference type="Pfam" id="PF20408">
    <property type="entry name" value="Abhydrolase_11"/>
    <property type="match status" value="1"/>
</dbReference>
<dbReference type="PANTHER" id="PTHR13136:SF11">
    <property type="entry name" value="TESTIS-EXPRESSED PROTEIN 30"/>
    <property type="match status" value="1"/>
</dbReference>
<dbReference type="EMBL" id="JAFKCV010000003">
    <property type="protein sequence ID" value="MBN7825000.1"/>
    <property type="molecule type" value="Genomic_DNA"/>
</dbReference>
<organism evidence="2 3">
    <name type="scientific">Bowmanella dokdonensis</name>
    <dbReference type="NCBI Taxonomy" id="751969"/>
    <lineage>
        <taxon>Bacteria</taxon>
        <taxon>Pseudomonadati</taxon>
        <taxon>Pseudomonadota</taxon>
        <taxon>Gammaproteobacteria</taxon>
        <taxon>Alteromonadales</taxon>
        <taxon>Alteromonadaceae</taxon>
        <taxon>Bowmanella</taxon>
    </lineage>
</organism>
<feature type="domain" description="KANL3/Tex30 alpha/beta hydrolase-like" evidence="1">
    <location>
        <begin position="11"/>
        <end position="200"/>
    </location>
</feature>
<name>A0A939INM9_9ALTE</name>
<evidence type="ECO:0000313" key="3">
    <source>
        <dbReference type="Proteomes" id="UP000664654"/>
    </source>
</evidence>
<dbReference type="RefSeq" id="WP_206573108.1">
    <property type="nucleotide sequence ID" value="NZ_JAFKCV010000003.1"/>
</dbReference>
<dbReference type="InterPro" id="IPR029058">
    <property type="entry name" value="AB_hydrolase_fold"/>
</dbReference>
<accession>A0A939INM9</accession>
<dbReference type="AlphaFoldDB" id="A0A939INM9"/>
<evidence type="ECO:0000259" key="1">
    <source>
        <dbReference type="Pfam" id="PF20408"/>
    </source>
</evidence>
<dbReference type="InterPro" id="IPR026555">
    <property type="entry name" value="NSL3/Tex30"/>
</dbReference>